<dbReference type="PANTHER" id="PTHR43228">
    <property type="entry name" value="TWO-COMPONENT RESPONSE REGULATOR"/>
    <property type="match status" value="1"/>
</dbReference>
<dbReference type="InterPro" id="IPR001789">
    <property type="entry name" value="Sig_transdc_resp-reg_receiver"/>
</dbReference>
<reference evidence="4 5" key="1">
    <citation type="submission" date="2019-07" db="EMBL/GenBank/DDBJ databases">
        <title>Genome sequencing for Ferrovibrio sp. K5.</title>
        <authorList>
            <person name="Park S.-J."/>
        </authorList>
    </citation>
    <scope>NUCLEOTIDE SEQUENCE [LARGE SCALE GENOMIC DNA]</scope>
    <source>
        <strain evidence="4 5">K5</strain>
    </source>
</reference>
<dbReference type="InterPro" id="IPR011006">
    <property type="entry name" value="CheY-like_superfamily"/>
</dbReference>
<dbReference type="OrthoDB" id="9786548at2"/>
<dbReference type="PROSITE" id="PS50110">
    <property type="entry name" value="RESPONSE_REGULATORY"/>
    <property type="match status" value="1"/>
</dbReference>
<sequence>MNPDLLRARLLLIEDHGPTAETLQAILQAIGFSRISHAGNTDLAFQMLEQQPFDIVLCDFNLGATNGITLVRNIRKPGGIGNPNVPLVMITAHAETDRVAEAQAAGVDDFLVKPIDPETLTRCLATLFDRSRSFVKTKTYAGPDRRRRHAADNPERRQADRQTASSVPQNKWIVPPKS</sequence>
<name>A0A516H5X0_9PROT</name>
<dbReference type="CDD" id="cd17546">
    <property type="entry name" value="REC_hyHK_CKI1_RcsC-like"/>
    <property type="match status" value="1"/>
</dbReference>
<evidence type="ECO:0000259" key="3">
    <source>
        <dbReference type="PROSITE" id="PS50110"/>
    </source>
</evidence>
<dbReference type="Gene3D" id="3.40.50.2300">
    <property type="match status" value="1"/>
</dbReference>
<dbReference type="RefSeq" id="WP_144258076.1">
    <property type="nucleotide sequence ID" value="NZ_CP041636.1"/>
</dbReference>
<proteinExistence type="predicted"/>
<evidence type="ECO:0000256" key="2">
    <source>
        <dbReference type="SAM" id="MobiDB-lite"/>
    </source>
</evidence>
<feature type="region of interest" description="Disordered" evidence="2">
    <location>
        <begin position="141"/>
        <end position="178"/>
    </location>
</feature>
<organism evidence="4 5">
    <name type="scientific">Ferrovibrio terrae</name>
    <dbReference type="NCBI Taxonomy" id="2594003"/>
    <lineage>
        <taxon>Bacteria</taxon>
        <taxon>Pseudomonadati</taxon>
        <taxon>Pseudomonadota</taxon>
        <taxon>Alphaproteobacteria</taxon>
        <taxon>Rhodospirillales</taxon>
        <taxon>Rhodospirillaceae</taxon>
        <taxon>Ferrovibrio</taxon>
    </lineage>
</organism>
<dbReference type="SUPFAM" id="SSF52172">
    <property type="entry name" value="CheY-like"/>
    <property type="match status" value="1"/>
</dbReference>
<gene>
    <name evidence="4" type="ORF">FNB15_18190</name>
</gene>
<evidence type="ECO:0000313" key="5">
    <source>
        <dbReference type="Proteomes" id="UP000317496"/>
    </source>
</evidence>
<dbReference type="Pfam" id="PF00072">
    <property type="entry name" value="Response_reg"/>
    <property type="match status" value="1"/>
</dbReference>
<evidence type="ECO:0000256" key="1">
    <source>
        <dbReference type="PROSITE-ProRule" id="PRU00169"/>
    </source>
</evidence>
<feature type="modified residue" description="4-aspartylphosphate" evidence="1">
    <location>
        <position position="59"/>
    </location>
</feature>
<protein>
    <submittedName>
        <fullName evidence="4">Response regulator</fullName>
    </submittedName>
</protein>
<dbReference type="KEGG" id="fer:FNB15_18190"/>
<accession>A0A516H5X0</accession>
<dbReference type="Proteomes" id="UP000317496">
    <property type="component" value="Chromosome"/>
</dbReference>
<dbReference type="InterPro" id="IPR052048">
    <property type="entry name" value="ST_Response_Regulator"/>
</dbReference>
<keyword evidence="5" id="KW-1185">Reference proteome</keyword>
<dbReference type="PANTHER" id="PTHR43228:SF1">
    <property type="entry name" value="TWO-COMPONENT RESPONSE REGULATOR ARR22"/>
    <property type="match status" value="1"/>
</dbReference>
<feature type="domain" description="Response regulatory" evidence="3">
    <location>
        <begin position="9"/>
        <end position="128"/>
    </location>
</feature>
<dbReference type="AlphaFoldDB" id="A0A516H5X0"/>
<evidence type="ECO:0000313" key="4">
    <source>
        <dbReference type="EMBL" id="QDO99080.1"/>
    </source>
</evidence>
<feature type="compositionally biased region" description="Basic and acidic residues" evidence="2">
    <location>
        <begin position="150"/>
        <end position="160"/>
    </location>
</feature>
<dbReference type="SMART" id="SM00448">
    <property type="entry name" value="REC"/>
    <property type="match status" value="1"/>
</dbReference>
<dbReference type="GO" id="GO:0000160">
    <property type="term" value="P:phosphorelay signal transduction system"/>
    <property type="evidence" value="ECO:0007669"/>
    <property type="project" value="InterPro"/>
</dbReference>
<keyword evidence="1" id="KW-0597">Phosphoprotein</keyword>
<dbReference type="EMBL" id="CP041636">
    <property type="protein sequence ID" value="QDO99080.1"/>
    <property type="molecule type" value="Genomic_DNA"/>
</dbReference>